<accession>A0A822YKS8</accession>
<dbReference type="Proteomes" id="UP000607653">
    <property type="component" value="Unassembled WGS sequence"/>
</dbReference>
<protein>
    <submittedName>
        <fullName evidence="1">Uncharacterized protein</fullName>
    </submittedName>
</protein>
<dbReference type="EMBL" id="DUZY01000002">
    <property type="protein sequence ID" value="DAD29958.1"/>
    <property type="molecule type" value="Genomic_DNA"/>
</dbReference>
<sequence length="298" mass="32500">MRNGDLSEARSMLIKSTIPTAYHWRPIANVNPNDTISRTPTFIRVAHAGLAAHRPQGMTDAQMRKVAIILGVVCALTTELYRITANDLIFGESAESTVQARYTEGAGLSLSVGGTTRGVYKDVLTAPLLLTDQEKAVVATAHMSAIGVLPVQGYPLIMTEHHYLSDAKTQSRRAFDSVASWFQEDQDLIRDALWHKSCHPVNISIKHELAYCENTPKMLVKAGAGPAASRLPAVESEVRVANSYKTLLQTVRPMYEACGGKTDLSVLEDALALIKLYPYSADNVPAVTNVPNLRPSRC</sequence>
<organism evidence="1 2">
    <name type="scientific">Nelumbo nucifera</name>
    <name type="common">Sacred lotus</name>
    <dbReference type="NCBI Taxonomy" id="4432"/>
    <lineage>
        <taxon>Eukaryota</taxon>
        <taxon>Viridiplantae</taxon>
        <taxon>Streptophyta</taxon>
        <taxon>Embryophyta</taxon>
        <taxon>Tracheophyta</taxon>
        <taxon>Spermatophyta</taxon>
        <taxon>Magnoliopsida</taxon>
        <taxon>Proteales</taxon>
        <taxon>Nelumbonaceae</taxon>
        <taxon>Nelumbo</taxon>
    </lineage>
</organism>
<keyword evidence="2" id="KW-1185">Reference proteome</keyword>
<comment type="caution">
    <text evidence="1">The sequence shown here is derived from an EMBL/GenBank/DDBJ whole genome shotgun (WGS) entry which is preliminary data.</text>
</comment>
<reference evidence="1 2" key="1">
    <citation type="journal article" date="2020" name="Mol. Biol. Evol.">
        <title>Distinct Expression and Methylation Patterns for Genes with Different Fates following a Single Whole-Genome Duplication in Flowering Plants.</title>
        <authorList>
            <person name="Shi T."/>
            <person name="Rahmani R.S."/>
            <person name="Gugger P.F."/>
            <person name="Wang M."/>
            <person name="Li H."/>
            <person name="Zhang Y."/>
            <person name="Li Z."/>
            <person name="Wang Q."/>
            <person name="Van de Peer Y."/>
            <person name="Marchal K."/>
            <person name="Chen J."/>
        </authorList>
    </citation>
    <scope>NUCLEOTIDE SEQUENCE [LARGE SCALE GENOMIC DNA]</scope>
    <source>
        <tissue evidence="1">Leaf</tissue>
    </source>
</reference>
<gene>
    <name evidence="1" type="ORF">HUJ06_031426</name>
</gene>
<evidence type="ECO:0000313" key="2">
    <source>
        <dbReference type="Proteomes" id="UP000607653"/>
    </source>
</evidence>
<name>A0A822YKS8_NELNU</name>
<dbReference type="AlphaFoldDB" id="A0A822YKS8"/>
<evidence type="ECO:0000313" key="1">
    <source>
        <dbReference type="EMBL" id="DAD29958.1"/>
    </source>
</evidence>
<proteinExistence type="predicted"/>